<dbReference type="EMBL" id="PGCI01000797">
    <property type="protein sequence ID" value="PLW15445.1"/>
    <property type="molecule type" value="Genomic_DNA"/>
</dbReference>
<dbReference type="AlphaFoldDB" id="A0A2N5SQC1"/>
<feature type="region of interest" description="Disordered" evidence="1">
    <location>
        <begin position="1"/>
        <end position="40"/>
    </location>
</feature>
<feature type="compositionally biased region" description="Polar residues" evidence="1">
    <location>
        <begin position="11"/>
        <end position="23"/>
    </location>
</feature>
<name>A0A2N5SQC1_9BASI</name>
<feature type="compositionally biased region" description="Basic and acidic residues" evidence="1">
    <location>
        <begin position="1"/>
        <end position="10"/>
    </location>
</feature>
<feature type="compositionally biased region" description="Basic and acidic residues" evidence="1">
    <location>
        <begin position="96"/>
        <end position="110"/>
    </location>
</feature>
<feature type="region of interest" description="Disordered" evidence="1">
    <location>
        <begin position="127"/>
        <end position="185"/>
    </location>
</feature>
<reference evidence="2 3" key="1">
    <citation type="submission" date="2017-11" db="EMBL/GenBank/DDBJ databases">
        <title>De novo assembly and phasing of dikaryotic genomes from two isolates of Puccinia coronata f. sp. avenae, the causal agent of oat crown rust.</title>
        <authorList>
            <person name="Miller M.E."/>
            <person name="Zhang Y."/>
            <person name="Omidvar V."/>
            <person name="Sperschneider J."/>
            <person name="Schwessinger B."/>
            <person name="Raley C."/>
            <person name="Palmer J.M."/>
            <person name="Garnica D."/>
            <person name="Upadhyaya N."/>
            <person name="Rathjen J."/>
            <person name="Taylor J.M."/>
            <person name="Park R.F."/>
            <person name="Dodds P.N."/>
            <person name="Hirsch C.D."/>
            <person name="Kianian S.F."/>
            <person name="Figueroa M."/>
        </authorList>
    </citation>
    <scope>NUCLEOTIDE SEQUENCE [LARGE SCALE GENOMIC DNA]</scope>
    <source>
        <strain evidence="2">12SD80</strain>
    </source>
</reference>
<evidence type="ECO:0000313" key="3">
    <source>
        <dbReference type="Proteomes" id="UP000235392"/>
    </source>
</evidence>
<comment type="caution">
    <text evidence="2">The sequence shown here is derived from an EMBL/GenBank/DDBJ whole genome shotgun (WGS) entry which is preliminary data.</text>
</comment>
<proteinExistence type="predicted"/>
<feature type="compositionally biased region" description="Polar residues" evidence="1">
    <location>
        <begin position="146"/>
        <end position="155"/>
    </location>
</feature>
<protein>
    <submittedName>
        <fullName evidence="2">Uncharacterized protein</fullName>
    </submittedName>
</protein>
<sequence>MHSDSRRRWDNQQLLEGISQITSPGAHHPPAPPHTSNINEPMIDATFSLNQSRPNVVTLNPTPVNSIAHTPADVAAEAAEGHQTAKRKYTQMTGDDAAHHNDAGRKERTESGISRTTCCKDTVAKTGRTAAKAQDGTEASRVPHGQRSTSLINCLSDSRSSIAARISDTHAGTHAPESTKQQASR</sequence>
<dbReference type="Proteomes" id="UP000235392">
    <property type="component" value="Unassembled WGS sequence"/>
</dbReference>
<evidence type="ECO:0000256" key="1">
    <source>
        <dbReference type="SAM" id="MobiDB-lite"/>
    </source>
</evidence>
<gene>
    <name evidence="2" type="ORF">PCASD_20366</name>
</gene>
<accession>A0A2N5SQC1</accession>
<evidence type="ECO:0000313" key="2">
    <source>
        <dbReference type="EMBL" id="PLW15445.1"/>
    </source>
</evidence>
<organism evidence="2 3">
    <name type="scientific">Puccinia coronata f. sp. avenae</name>
    <dbReference type="NCBI Taxonomy" id="200324"/>
    <lineage>
        <taxon>Eukaryota</taxon>
        <taxon>Fungi</taxon>
        <taxon>Dikarya</taxon>
        <taxon>Basidiomycota</taxon>
        <taxon>Pucciniomycotina</taxon>
        <taxon>Pucciniomycetes</taxon>
        <taxon>Pucciniales</taxon>
        <taxon>Pucciniaceae</taxon>
        <taxon>Puccinia</taxon>
    </lineage>
</organism>
<feature type="compositionally biased region" description="Low complexity" evidence="1">
    <location>
        <begin position="156"/>
        <end position="166"/>
    </location>
</feature>
<feature type="compositionally biased region" description="Polar residues" evidence="1">
    <location>
        <begin position="176"/>
        <end position="185"/>
    </location>
</feature>
<feature type="region of interest" description="Disordered" evidence="1">
    <location>
        <begin position="79"/>
        <end position="115"/>
    </location>
</feature>